<dbReference type="RefSeq" id="XP_008591402.1">
    <property type="nucleotide sequence ID" value="XM_008593180.1"/>
</dbReference>
<dbReference type="GeneID" id="103608782"/>
<dbReference type="InterPro" id="IPR002870">
    <property type="entry name" value="Peptidase_M12B_N"/>
</dbReference>
<feature type="non-terminal residue" evidence="5">
    <location>
        <position position="99"/>
    </location>
</feature>
<organism evidence="4 5">
    <name type="scientific">Galeopterus variegatus</name>
    <name type="common">Malayan flying lemur</name>
    <name type="synonym">Cynocephalus variegatus</name>
    <dbReference type="NCBI Taxonomy" id="482537"/>
    <lineage>
        <taxon>Eukaryota</taxon>
        <taxon>Metazoa</taxon>
        <taxon>Chordata</taxon>
        <taxon>Craniata</taxon>
        <taxon>Vertebrata</taxon>
        <taxon>Euteleostomi</taxon>
        <taxon>Mammalia</taxon>
        <taxon>Eutheria</taxon>
        <taxon>Euarchontoglires</taxon>
        <taxon>Dermoptera</taxon>
        <taxon>Cynocephalidae</taxon>
        <taxon>Galeopterus</taxon>
    </lineage>
</organism>
<name>A0ABM0SEW1_GALVR</name>
<keyword evidence="4" id="KW-1185">Reference proteome</keyword>
<proteinExistence type="predicted"/>
<protein>
    <submittedName>
        <fullName evidence="5">Disintegrin and metalloproteinase domain-containing protein 2-like</fullName>
    </submittedName>
</protein>
<feature type="chain" id="PRO_5047316411" evidence="2">
    <location>
        <begin position="17"/>
        <end position="99"/>
    </location>
</feature>
<evidence type="ECO:0000313" key="4">
    <source>
        <dbReference type="Proteomes" id="UP000694923"/>
    </source>
</evidence>
<keyword evidence="1" id="KW-1015">Disulfide bond</keyword>
<evidence type="ECO:0000259" key="3">
    <source>
        <dbReference type="Pfam" id="PF01562"/>
    </source>
</evidence>
<gene>
    <name evidence="5" type="primary">LOC103608782</name>
</gene>
<feature type="signal peptide" evidence="2">
    <location>
        <begin position="1"/>
        <end position="16"/>
    </location>
</feature>
<evidence type="ECO:0000256" key="2">
    <source>
        <dbReference type="SAM" id="SignalP"/>
    </source>
</evidence>
<reference evidence="5" key="1">
    <citation type="submission" date="2025-08" db="UniProtKB">
        <authorList>
            <consortium name="RefSeq"/>
        </authorList>
    </citation>
    <scope>IDENTIFICATION</scope>
</reference>
<dbReference type="Proteomes" id="UP000694923">
    <property type="component" value="Unplaced"/>
</dbReference>
<keyword evidence="2" id="KW-0732">Signal</keyword>
<accession>A0ABM0SEW1</accession>
<evidence type="ECO:0000313" key="5">
    <source>
        <dbReference type="RefSeq" id="XP_008591402.1"/>
    </source>
</evidence>
<evidence type="ECO:0000256" key="1">
    <source>
        <dbReference type="ARBA" id="ARBA00023157"/>
    </source>
</evidence>
<sequence>MSWLAPLVCCFVLVIACQPEERSAVSSQDSERLHVQITVPEKIRSIASGGRESHVSYNIVIEGKTYTVNLMRTTFLPHNFRVYGYNGTGIMRPLQQQFQ</sequence>
<dbReference type="Pfam" id="PF01562">
    <property type="entry name" value="Pep_M12B_propep"/>
    <property type="match status" value="1"/>
</dbReference>
<feature type="domain" description="Peptidase M12B propeptide" evidence="3">
    <location>
        <begin position="39"/>
        <end position="89"/>
    </location>
</feature>